<dbReference type="InterPro" id="IPR047789">
    <property type="entry name" value="CU044_5270-like"/>
</dbReference>
<dbReference type="NCBIfam" id="NF038083">
    <property type="entry name" value="CU044_5270_fam"/>
    <property type="match status" value="1"/>
</dbReference>
<keyword evidence="1" id="KW-0472">Membrane</keyword>
<evidence type="ECO:0000256" key="1">
    <source>
        <dbReference type="SAM" id="Phobius"/>
    </source>
</evidence>
<sequence length="386" mass="40859">MNPMDRLRDARPAHLGDTAIDERTRDAELSYAMAQARPVKTRRGWVRPVWSLGLTGAAAAITAVAVTLSGTAHTPGTVAAGQPPSASGAPAAATPQIELSASAILLAAAEQADRQPDEMRAYWHTVTVTRSLSSAGGYNVLDQGRGESWTPSALGGETWSRSQSLGARPATPADEEAWRAAGSPEEIHVKVPGKRGELIVPTKPGRVRVEHSPLFEGDKVFWLGRNVTMKELRDLPSDPARLKAWLLRAYGGHGTEGDTPMSSDEWLFTVASGLITDMPVTAKTRGAAFRMLAKLKTITVVPGVVDAEGRTGTAVAIEQASKVKATDKTGGVLQSRLIFDESTGQALGTDSVVVRPGGYQAELAPGTIWHSSTVLSAEWTDTKPSS</sequence>
<name>A0ABW1NTE3_9ACTN</name>
<accession>A0ABW1NTE3</accession>
<protein>
    <submittedName>
        <fullName evidence="2">CU044_5270 family protein</fullName>
    </submittedName>
</protein>
<dbReference type="EMBL" id="JBHSRF010000092">
    <property type="protein sequence ID" value="MFC6086560.1"/>
    <property type="molecule type" value="Genomic_DNA"/>
</dbReference>
<dbReference type="Proteomes" id="UP001596137">
    <property type="component" value="Unassembled WGS sequence"/>
</dbReference>
<evidence type="ECO:0000313" key="3">
    <source>
        <dbReference type="Proteomes" id="UP001596137"/>
    </source>
</evidence>
<evidence type="ECO:0000313" key="2">
    <source>
        <dbReference type="EMBL" id="MFC6086560.1"/>
    </source>
</evidence>
<comment type="caution">
    <text evidence="2">The sequence shown here is derived from an EMBL/GenBank/DDBJ whole genome shotgun (WGS) entry which is preliminary data.</text>
</comment>
<organism evidence="2 3">
    <name type="scientific">Sphaerisporangium aureirubrum</name>
    <dbReference type="NCBI Taxonomy" id="1544736"/>
    <lineage>
        <taxon>Bacteria</taxon>
        <taxon>Bacillati</taxon>
        <taxon>Actinomycetota</taxon>
        <taxon>Actinomycetes</taxon>
        <taxon>Streptosporangiales</taxon>
        <taxon>Streptosporangiaceae</taxon>
        <taxon>Sphaerisporangium</taxon>
    </lineage>
</organism>
<keyword evidence="3" id="KW-1185">Reference proteome</keyword>
<proteinExistence type="predicted"/>
<keyword evidence="1" id="KW-1133">Transmembrane helix</keyword>
<keyword evidence="1" id="KW-0812">Transmembrane</keyword>
<dbReference type="RefSeq" id="WP_380761877.1">
    <property type="nucleotide sequence ID" value="NZ_JBHSRF010000092.1"/>
</dbReference>
<reference evidence="3" key="1">
    <citation type="journal article" date="2019" name="Int. J. Syst. Evol. Microbiol.">
        <title>The Global Catalogue of Microorganisms (GCM) 10K type strain sequencing project: providing services to taxonomists for standard genome sequencing and annotation.</title>
        <authorList>
            <consortium name="The Broad Institute Genomics Platform"/>
            <consortium name="The Broad Institute Genome Sequencing Center for Infectious Disease"/>
            <person name="Wu L."/>
            <person name="Ma J."/>
        </authorList>
    </citation>
    <scope>NUCLEOTIDE SEQUENCE [LARGE SCALE GENOMIC DNA]</scope>
    <source>
        <strain evidence="3">JCM 30346</strain>
    </source>
</reference>
<gene>
    <name evidence="2" type="ORF">ACFP1K_35705</name>
</gene>
<feature type="transmembrane region" description="Helical" evidence="1">
    <location>
        <begin position="49"/>
        <end position="68"/>
    </location>
</feature>